<dbReference type="Pfam" id="PF18962">
    <property type="entry name" value="Por_Secre_tail"/>
    <property type="match status" value="1"/>
</dbReference>
<reference evidence="4" key="1">
    <citation type="submission" date="2023-02" db="EMBL/GenBank/DDBJ databases">
        <title>Polaribacter ponticola sp. nov., isolated from seawater.</title>
        <authorList>
            <person name="Baek J.H."/>
            <person name="Kim J.M."/>
            <person name="Choi D.G."/>
            <person name="Jeon C.O."/>
        </authorList>
    </citation>
    <scope>NUCLEOTIDE SEQUENCE</scope>
    <source>
        <strain evidence="4">MSW5</strain>
    </source>
</reference>
<dbReference type="Gene3D" id="2.60.120.200">
    <property type="match status" value="1"/>
</dbReference>
<feature type="chain" id="PRO_5045920167" evidence="2">
    <location>
        <begin position="21"/>
        <end position="355"/>
    </location>
</feature>
<evidence type="ECO:0000313" key="4">
    <source>
        <dbReference type="EMBL" id="MDD7914647.1"/>
    </source>
</evidence>
<accession>A0ABT5S962</accession>
<feature type="signal peptide" evidence="2">
    <location>
        <begin position="1"/>
        <end position="20"/>
    </location>
</feature>
<evidence type="ECO:0000256" key="1">
    <source>
        <dbReference type="ARBA" id="ARBA00022729"/>
    </source>
</evidence>
<keyword evidence="5" id="KW-1185">Reference proteome</keyword>
<dbReference type="Proteomes" id="UP001151478">
    <property type="component" value="Unassembled WGS sequence"/>
</dbReference>
<comment type="caution">
    <text evidence="4">The sequence shown here is derived from an EMBL/GenBank/DDBJ whole genome shotgun (WGS) entry which is preliminary data.</text>
</comment>
<proteinExistence type="predicted"/>
<protein>
    <submittedName>
        <fullName evidence="4">T9SS type A sorting domain-containing protein</fullName>
    </submittedName>
</protein>
<organism evidence="4 5">
    <name type="scientific">Polaribacter ponticola</name>
    <dbReference type="NCBI Taxonomy" id="2978475"/>
    <lineage>
        <taxon>Bacteria</taxon>
        <taxon>Pseudomonadati</taxon>
        <taxon>Bacteroidota</taxon>
        <taxon>Flavobacteriia</taxon>
        <taxon>Flavobacteriales</taxon>
        <taxon>Flavobacteriaceae</taxon>
    </lineage>
</organism>
<evidence type="ECO:0000313" key="5">
    <source>
        <dbReference type="Proteomes" id="UP001151478"/>
    </source>
</evidence>
<evidence type="ECO:0000259" key="3">
    <source>
        <dbReference type="Pfam" id="PF18962"/>
    </source>
</evidence>
<feature type="domain" description="Secretion system C-terminal sorting" evidence="3">
    <location>
        <begin position="284"/>
        <end position="353"/>
    </location>
</feature>
<dbReference type="RefSeq" id="WP_265725252.1">
    <property type="nucleotide sequence ID" value="NZ_JAOSLC020000003.1"/>
</dbReference>
<name>A0ABT5S962_9FLAO</name>
<evidence type="ECO:0000256" key="2">
    <source>
        <dbReference type="SAM" id="SignalP"/>
    </source>
</evidence>
<dbReference type="NCBIfam" id="TIGR04183">
    <property type="entry name" value="Por_Secre_tail"/>
    <property type="match status" value="1"/>
</dbReference>
<dbReference type="EMBL" id="JAOSLC020000003">
    <property type="protein sequence ID" value="MDD7914647.1"/>
    <property type="molecule type" value="Genomic_DNA"/>
</dbReference>
<sequence length="355" mass="40850">MKLFFLISILYILSITNTSSQVVLSANGAGDTYKLINSVLAPNYDVVEVPDCNHASFGRHIDEVFDTDLNKNVFRFFIHTENDNDRCKNFDRQRNEIKTYDKSPENLKGIEGEKVIYKWKMKIDANFKASSSFTHLHQLKSVDGDYASIPMYTLTARKGTPDKLELRQTNTNDQETLIKVDLSLLKGHWVEITEKIAFGNNETYSIKIERIDNQKVVLEYKNTNIGNWQQGAEFVRPKWGIYRSLNNVADLRYEEVLFADFSVEEVSTLSLNNLKANNQLIKTYPNPAKDTLHLTENASNNYDTILIFNVLGKQIDRKQNNNKSTVDVSNLKKGSYYFIFKKDEKIVSKNTVIIK</sequence>
<gene>
    <name evidence="4" type="ORF">N5A56_009550</name>
</gene>
<keyword evidence="1 2" id="KW-0732">Signal</keyword>
<dbReference type="InterPro" id="IPR026444">
    <property type="entry name" value="Secre_tail"/>
</dbReference>